<evidence type="ECO:0000259" key="6">
    <source>
        <dbReference type="PROSITE" id="PS51296"/>
    </source>
</evidence>
<keyword evidence="8" id="KW-1185">Reference proteome</keyword>
<evidence type="ECO:0000313" key="7">
    <source>
        <dbReference type="EMBL" id="AOH84296.1"/>
    </source>
</evidence>
<evidence type="ECO:0000256" key="3">
    <source>
        <dbReference type="ARBA" id="ARBA00023002"/>
    </source>
</evidence>
<dbReference type="STRING" id="1560345.AWL63_10265"/>
<dbReference type="Gene3D" id="3.90.380.10">
    <property type="entry name" value="Naphthalene 1,2-dioxygenase Alpha Subunit, Chain A, domain 1"/>
    <property type="match status" value="1"/>
</dbReference>
<dbReference type="PANTHER" id="PTHR21266">
    <property type="entry name" value="IRON-SULFUR DOMAIN CONTAINING PROTEIN"/>
    <property type="match status" value="1"/>
</dbReference>
<dbReference type="PANTHER" id="PTHR21266:SF60">
    <property type="entry name" value="3-KETOSTEROID-9-ALPHA-MONOOXYGENASE, OXYGENASE COMPONENT"/>
    <property type="match status" value="1"/>
</dbReference>
<dbReference type="InterPro" id="IPR044043">
    <property type="entry name" value="VanA_C_cat"/>
</dbReference>
<dbReference type="GO" id="GO:0046872">
    <property type="term" value="F:metal ion binding"/>
    <property type="evidence" value="ECO:0007669"/>
    <property type="project" value="UniProtKB-KW"/>
</dbReference>
<dbReference type="InterPro" id="IPR050584">
    <property type="entry name" value="Cholesterol_7-desaturase"/>
</dbReference>
<evidence type="ECO:0000256" key="2">
    <source>
        <dbReference type="ARBA" id="ARBA00022723"/>
    </source>
</evidence>
<dbReference type="SUPFAM" id="SSF50022">
    <property type="entry name" value="ISP domain"/>
    <property type="match status" value="1"/>
</dbReference>
<dbReference type="Pfam" id="PF19112">
    <property type="entry name" value="VanA_C"/>
    <property type="match status" value="1"/>
</dbReference>
<evidence type="ECO:0000256" key="1">
    <source>
        <dbReference type="ARBA" id="ARBA00022714"/>
    </source>
</evidence>
<gene>
    <name evidence="7" type="ORF">AWL63_10265</name>
</gene>
<keyword evidence="2" id="KW-0479">Metal-binding</keyword>
<keyword evidence="3" id="KW-0560">Oxidoreductase</keyword>
<accession>A0A1B3ZA49</accession>
<sequence length="276" mass="31317">MYHGMTFGPDGKCLHMPLLDTPPDVRIRTYPVVMQDDWIWVWMGKPDAADVSLIPKAYGISDPTRPMRSNSIEYDAHYQLVHDNLCDLSHVDFVHETSLRPATGAYWSQSAPRIASKNQAIRFERWFESADLPGSPGETVDAWLAYDFAVPGVFILSGARFPAGTAARLQYKEPVGEEPIVRNIEQQAVTPISETRTAYHYATGLIGSTAEITRKLAERMDVVMKTFEEDRTIIEAQQRIWNLTDSSAKKVFLPQDKGPFLMRKLMERLINKEQRG</sequence>
<keyword evidence="5" id="KW-0411">Iron-sulfur</keyword>
<keyword evidence="1" id="KW-0001">2Fe-2S</keyword>
<organism evidence="7 8">
    <name type="scientific">Sphingomonas panacis</name>
    <dbReference type="NCBI Taxonomy" id="1560345"/>
    <lineage>
        <taxon>Bacteria</taxon>
        <taxon>Pseudomonadati</taxon>
        <taxon>Pseudomonadota</taxon>
        <taxon>Alphaproteobacteria</taxon>
        <taxon>Sphingomonadales</taxon>
        <taxon>Sphingomonadaceae</taxon>
        <taxon>Sphingomonas</taxon>
    </lineage>
</organism>
<dbReference type="SUPFAM" id="SSF55961">
    <property type="entry name" value="Bet v1-like"/>
    <property type="match status" value="1"/>
</dbReference>
<dbReference type="InterPro" id="IPR017941">
    <property type="entry name" value="Rieske_2Fe-2S"/>
</dbReference>
<proteinExistence type="predicted"/>
<dbReference type="Gene3D" id="2.102.10.10">
    <property type="entry name" value="Rieske [2Fe-2S] iron-sulphur domain"/>
    <property type="match status" value="1"/>
</dbReference>
<evidence type="ECO:0000256" key="4">
    <source>
        <dbReference type="ARBA" id="ARBA00023004"/>
    </source>
</evidence>
<dbReference type="InterPro" id="IPR036922">
    <property type="entry name" value="Rieske_2Fe-2S_sf"/>
</dbReference>
<dbReference type="GO" id="GO:0016491">
    <property type="term" value="F:oxidoreductase activity"/>
    <property type="evidence" value="ECO:0007669"/>
    <property type="project" value="UniProtKB-KW"/>
</dbReference>
<dbReference type="KEGG" id="span:AWL63_10265"/>
<feature type="domain" description="Rieske" evidence="6">
    <location>
        <begin position="1"/>
        <end position="41"/>
    </location>
</feature>
<keyword evidence="4" id="KW-0408">Iron</keyword>
<dbReference type="Proteomes" id="UP000094256">
    <property type="component" value="Chromosome"/>
</dbReference>
<dbReference type="EMBL" id="CP014168">
    <property type="protein sequence ID" value="AOH84296.1"/>
    <property type="molecule type" value="Genomic_DNA"/>
</dbReference>
<protein>
    <recommendedName>
        <fullName evidence="6">Rieske domain-containing protein</fullName>
    </recommendedName>
</protein>
<name>A0A1B3ZA49_9SPHN</name>
<reference evidence="7 8" key="1">
    <citation type="submission" date="2016-01" db="EMBL/GenBank/DDBJ databases">
        <title>Complete genome and mega plasmid sequence of Sphingomonas panacis DCY99 elicits systemic resistance in rice to Xanthomonas oryzae.</title>
        <authorList>
            <person name="Kim Y.J."/>
            <person name="Yang D.C."/>
            <person name="Sing P."/>
        </authorList>
    </citation>
    <scope>NUCLEOTIDE SEQUENCE [LARGE SCALE GENOMIC DNA]</scope>
    <source>
        <strain evidence="7 8">DCY99</strain>
    </source>
</reference>
<dbReference type="GO" id="GO:0051537">
    <property type="term" value="F:2 iron, 2 sulfur cluster binding"/>
    <property type="evidence" value="ECO:0007669"/>
    <property type="project" value="UniProtKB-KW"/>
</dbReference>
<dbReference type="PROSITE" id="PS51296">
    <property type="entry name" value="RIESKE"/>
    <property type="match status" value="1"/>
</dbReference>
<dbReference type="AlphaFoldDB" id="A0A1B3ZA49"/>
<evidence type="ECO:0000256" key="5">
    <source>
        <dbReference type="ARBA" id="ARBA00023014"/>
    </source>
</evidence>
<evidence type="ECO:0000313" key="8">
    <source>
        <dbReference type="Proteomes" id="UP000094256"/>
    </source>
</evidence>